<dbReference type="EMBL" id="OV696692">
    <property type="protein sequence ID" value="CAH1270452.1"/>
    <property type="molecule type" value="Genomic_DNA"/>
</dbReference>
<reference evidence="2" key="1">
    <citation type="submission" date="2022-01" db="EMBL/GenBank/DDBJ databases">
        <authorList>
            <person name="Braso-Vives M."/>
        </authorList>
    </citation>
    <scope>NUCLEOTIDE SEQUENCE</scope>
</reference>
<accession>A0A8K0ACW8</accession>
<dbReference type="Proteomes" id="UP000838412">
    <property type="component" value="Chromosome 7"/>
</dbReference>
<dbReference type="OrthoDB" id="5972860at2759"/>
<feature type="region of interest" description="Disordered" evidence="1">
    <location>
        <begin position="272"/>
        <end position="295"/>
    </location>
</feature>
<dbReference type="AlphaFoldDB" id="A0A8K0ACW8"/>
<protein>
    <submittedName>
        <fullName evidence="2">Hypp4341 protein</fullName>
    </submittedName>
</protein>
<gene>
    <name evidence="2" type="primary">Hypp4341</name>
    <name evidence="2" type="ORF">BLAG_LOCUS22735</name>
</gene>
<organism evidence="2 3">
    <name type="scientific">Branchiostoma lanceolatum</name>
    <name type="common">Common lancelet</name>
    <name type="synonym">Amphioxus lanceolatum</name>
    <dbReference type="NCBI Taxonomy" id="7740"/>
    <lineage>
        <taxon>Eukaryota</taxon>
        <taxon>Metazoa</taxon>
        <taxon>Chordata</taxon>
        <taxon>Cephalochordata</taxon>
        <taxon>Leptocardii</taxon>
        <taxon>Amphioxiformes</taxon>
        <taxon>Branchiostomatidae</taxon>
        <taxon>Branchiostoma</taxon>
    </lineage>
</organism>
<name>A0A8K0ACW8_BRALA</name>
<keyword evidence="3" id="KW-1185">Reference proteome</keyword>
<evidence type="ECO:0000256" key="1">
    <source>
        <dbReference type="SAM" id="MobiDB-lite"/>
    </source>
</evidence>
<sequence>MAAAEATMVCFVKVDPSFQVVLHAMSELQANKRMRPVCTVMVGNTGLRSASNNGEFGGLNGFSRTLGSVLRAFMLRSTHLEGLHDPRFSESREFNLDLNLAADAVPSGYARDASPSNVPPDHLQLVHDVAQAQEISANFDRLYPHFTIENRLAAVPLQTWVDFRQGMMAIVEVQSGVIVRLHTIHATVRARHMGPAPMQEGHRGPNRRRLFECPNPNVVRTTSEVRGLQPGQSAGMFPKFNRLMEIIYEHLDIMEGHQDDDIVGLLANLSIDEEVQDSSDEDDQASEEEQDDGDH</sequence>
<proteinExistence type="predicted"/>
<evidence type="ECO:0000313" key="2">
    <source>
        <dbReference type="EMBL" id="CAH1270452.1"/>
    </source>
</evidence>
<evidence type="ECO:0000313" key="3">
    <source>
        <dbReference type="Proteomes" id="UP000838412"/>
    </source>
</evidence>